<dbReference type="HOGENOM" id="CLU_115346_0_0_10"/>
<protein>
    <recommendedName>
        <fullName evidence="3">Secretion system C-terminal sorting domain-containing protein</fullName>
    </recommendedName>
</protein>
<dbReference type="KEGG" id="sze:AW14_03210"/>
<accession>A0A0C5W6N0</accession>
<dbReference type="AlphaFoldDB" id="A0A0C5W6N0"/>
<sequence>MKNLISTIKKGSLVVAVLTSLIGNAKETTLLKDKMLIEKTALTLNNVKAGNVLTIKDLDGIILYKELIKMSGTYKKGFDLTALPNGDYFFEVDKDLEIQTIPFTVTNNIVFLNKDKETTTFKPYVKKVNDLVYVTKLAPKKEAMTISIYSYNNSEELIHTEKVEGTQTIEKVYKLQKGDYRIVFKTEDKEFTEFINN</sequence>
<dbReference type="RefSeq" id="WP_052647416.1">
    <property type="nucleotide sequence ID" value="NZ_CP007202.1"/>
</dbReference>
<dbReference type="EMBL" id="CP007202">
    <property type="protein sequence ID" value="AJR02793.1"/>
    <property type="molecule type" value="Genomic_DNA"/>
</dbReference>
<name>A0A0C5W6N0_9FLAO</name>
<evidence type="ECO:0000313" key="1">
    <source>
        <dbReference type="EMBL" id="AJR02793.1"/>
    </source>
</evidence>
<organism evidence="1 2">
    <name type="scientific">Siansivirga zeaxanthinifaciens CC-SAMT-1</name>
    <dbReference type="NCBI Taxonomy" id="1454006"/>
    <lineage>
        <taxon>Bacteria</taxon>
        <taxon>Pseudomonadati</taxon>
        <taxon>Bacteroidota</taxon>
        <taxon>Flavobacteriia</taxon>
        <taxon>Flavobacteriales</taxon>
        <taxon>Flavobacteriaceae</taxon>
        <taxon>Siansivirga</taxon>
    </lineage>
</organism>
<dbReference type="OrthoDB" id="1122048at2"/>
<reference evidence="1 2" key="1">
    <citation type="submission" date="2014-02" db="EMBL/GenBank/DDBJ databases">
        <authorList>
            <person name="Young C.-C."/>
            <person name="Hameed A."/>
            <person name="Huang H.-C."/>
            <person name="Shahina M."/>
        </authorList>
    </citation>
    <scope>NUCLEOTIDE SEQUENCE [LARGE SCALE GENOMIC DNA]</scope>
    <source>
        <strain evidence="1 2">CC-SAMT-1</strain>
    </source>
</reference>
<keyword evidence="2" id="KW-1185">Reference proteome</keyword>
<gene>
    <name evidence="1" type="ORF">AW14_03210</name>
</gene>
<dbReference type="Proteomes" id="UP000032229">
    <property type="component" value="Chromosome"/>
</dbReference>
<proteinExistence type="predicted"/>
<evidence type="ECO:0008006" key="3">
    <source>
        <dbReference type="Google" id="ProtNLM"/>
    </source>
</evidence>
<evidence type="ECO:0000313" key="2">
    <source>
        <dbReference type="Proteomes" id="UP000032229"/>
    </source>
</evidence>